<feature type="transmembrane region" description="Helical" evidence="1">
    <location>
        <begin position="45"/>
        <end position="65"/>
    </location>
</feature>
<dbReference type="InterPro" id="IPR021762">
    <property type="entry name" value="DUF3325"/>
</dbReference>
<keyword evidence="1" id="KW-0472">Membrane</keyword>
<proteinExistence type="predicted"/>
<evidence type="ECO:0000313" key="3">
    <source>
        <dbReference type="Proteomes" id="UP000216225"/>
    </source>
</evidence>
<dbReference type="Proteomes" id="UP000216225">
    <property type="component" value="Unassembled WGS sequence"/>
</dbReference>
<protein>
    <submittedName>
        <fullName evidence="2">DUF3325 domain-containing protein</fullName>
    </submittedName>
</protein>
<organism evidence="2 3">
    <name type="scientific">Alicycliphilus denitrificans</name>
    <dbReference type="NCBI Taxonomy" id="179636"/>
    <lineage>
        <taxon>Bacteria</taxon>
        <taxon>Pseudomonadati</taxon>
        <taxon>Pseudomonadota</taxon>
        <taxon>Betaproteobacteria</taxon>
        <taxon>Burkholderiales</taxon>
        <taxon>Comamonadaceae</taxon>
        <taxon>Alicycliphilus</taxon>
    </lineage>
</organism>
<keyword evidence="1" id="KW-0812">Transmembrane</keyword>
<evidence type="ECO:0000313" key="2">
    <source>
        <dbReference type="EMBL" id="RKJ99303.1"/>
    </source>
</evidence>
<feature type="transmembrane region" description="Helical" evidence="1">
    <location>
        <begin position="6"/>
        <end position="24"/>
    </location>
</feature>
<feature type="transmembrane region" description="Helical" evidence="1">
    <location>
        <begin position="96"/>
        <end position="114"/>
    </location>
</feature>
<keyword evidence="1" id="KW-1133">Transmembrane helix</keyword>
<reference evidence="2 3" key="1">
    <citation type="submission" date="2018-09" db="EMBL/GenBank/DDBJ databases">
        <title>Genome comparison of Alicycliphilus sp. BQ1, a polyurethanolytic bacterium, with its closest phylogenetic relatives Alicycliphilus denitrificans BC and K601, unable to attack polyurethane.</title>
        <authorList>
            <person name="Loza-Tavera H."/>
            <person name="Lozano L."/>
            <person name="Cevallos M."/>
            <person name="Maya-Lucas O."/>
            <person name="Garcia-Mena J."/>
            <person name="Hernandez J."/>
        </authorList>
    </citation>
    <scope>NUCLEOTIDE SEQUENCE [LARGE SCALE GENOMIC DNA]</scope>
    <source>
        <strain evidence="2 3">BQ1</strain>
    </source>
</reference>
<comment type="caution">
    <text evidence="2">The sequence shown here is derived from an EMBL/GenBank/DDBJ whole genome shotgun (WGS) entry which is preliminary data.</text>
</comment>
<dbReference type="EMBL" id="NKDB02000001">
    <property type="protein sequence ID" value="RKJ99303.1"/>
    <property type="molecule type" value="Genomic_DNA"/>
</dbReference>
<sequence length="115" mass="11410">MSTLHASFLALALAFAGMAALAFAMDRHHRQLTGAPETPPARRRLLRCAGALLLAAAGIPCIWAWGATVGTVAWLGWLSAGALGAVGLVSAAPRVAAGAACAAALAAVLGLIQGV</sequence>
<dbReference type="RefSeq" id="WP_094436060.1">
    <property type="nucleotide sequence ID" value="NZ_CP181370.1"/>
</dbReference>
<gene>
    <name evidence="2" type="ORF">CE154_006050</name>
</gene>
<name>A0A3R7EGM8_9BURK</name>
<evidence type="ECO:0000256" key="1">
    <source>
        <dbReference type="SAM" id="Phobius"/>
    </source>
</evidence>
<feature type="transmembrane region" description="Helical" evidence="1">
    <location>
        <begin position="71"/>
        <end position="89"/>
    </location>
</feature>
<dbReference type="AlphaFoldDB" id="A0A3R7EGM8"/>
<dbReference type="Pfam" id="PF11804">
    <property type="entry name" value="DUF3325"/>
    <property type="match status" value="1"/>
</dbReference>
<accession>A0A3R7EGM8</accession>